<evidence type="ECO:0000256" key="2">
    <source>
        <dbReference type="ARBA" id="ARBA00022692"/>
    </source>
</evidence>
<evidence type="ECO:0000256" key="5">
    <source>
        <dbReference type="ARBA" id="ARBA00023251"/>
    </source>
</evidence>
<keyword evidence="3 6" id="KW-1133">Transmembrane helix</keyword>
<feature type="transmembrane region" description="Helical" evidence="6">
    <location>
        <begin position="68"/>
        <end position="89"/>
    </location>
</feature>
<dbReference type="InterPro" id="IPR047817">
    <property type="entry name" value="ABC2_TM_bact-type"/>
</dbReference>
<dbReference type="InterPro" id="IPR051784">
    <property type="entry name" value="Nod_factor_ABC_transporter"/>
</dbReference>
<keyword evidence="6" id="KW-1003">Cell membrane</keyword>
<comment type="subcellular location">
    <subcellularLocation>
        <location evidence="6">Cell membrane</location>
        <topology evidence="6">Multi-pass membrane protein</topology>
    </subcellularLocation>
    <subcellularLocation>
        <location evidence="1">Membrane</location>
        <topology evidence="1">Multi-pass membrane protein</topology>
    </subcellularLocation>
</comment>
<organism evidence="8 9">
    <name type="scientific">Rhodococcus rhodochrous J45</name>
    <dbReference type="NCBI Taxonomy" id="935266"/>
    <lineage>
        <taxon>Bacteria</taxon>
        <taxon>Bacillati</taxon>
        <taxon>Actinomycetota</taxon>
        <taxon>Actinomycetes</taxon>
        <taxon>Mycobacteriales</taxon>
        <taxon>Nocardiaceae</taxon>
        <taxon>Rhodococcus</taxon>
    </lineage>
</organism>
<comment type="similarity">
    <text evidence="6">Belongs to the ABC-2 integral membrane protein family.</text>
</comment>
<dbReference type="GO" id="GO:0043190">
    <property type="term" value="C:ATP-binding cassette (ABC) transporter complex"/>
    <property type="evidence" value="ECO:0007669"/>
    <property type="project" value="InterPro"/>
</dbReference>
<comment type="caution">
    <text evidence="6">Lacks conserved residue(s) required for the propagation of feature annotation.</text>
</comment>
<feature type="domain" description="ABC transmembrane type-2" evidence="7">
    <location>
        <begin position="33"/>
        <end position="269"/>
    </location>
</feature>
<dbReference type="InterPro" id="IPR013525">
    <property type="entry name" value="ABC2_TM"/>
</dbReference>
<evidence type="ECO:0000256" key="3">
    <source>
        <dbReference type="ARBA" id="ARBA00022989"/>
    </source>
</evidence>
<evidence type="ECO:0000259" key="7">
    <source>
        <dbReference type="PROSITE" id="PS51012"/>
    </source>
</evidence>
<dbReference type="PIRSF" id="PIRSF006648">
    <property type="entry name" value="DrrB"/>
    <property type="match status" value="1"/>
</dbReference>
<dbReference type="PANTHER" id="PTHR43229">
    <property type="entry name" value="NODULATION PROTEIN J"/>
    <property type="match status" value="1"/>
</dbReference>
<name>A0A562D972_RHORH</name>
<evidence type="ECO:0000256" key="4">
    <source>
        <dbReference type="ARBA" id="ARBA00023136"/>
    </source>
</evidence>
<keyword evidence="5" id="KW-0046">Antibiotic resistance</keyword>
<sequence length="273" mass="29009">MTTIHESGHGSSALTGTRTLLHRVLLTYRHSPALLFVTLAAPLGMMLLFGFVFAGALSGGEGAAYRAYLMPGVLVLVAAMGLATTAATANADMRSGLSDRFRTLPTSPVAAPAGLAFAETLTCAVTLAPMVGIGYLVGWRIEAGAVEIALAALVLLLFRFALSWMGVWLGVSIRDEQVLQQCAPMIFGTIMFSNIFVPTDTMPVVVRQIAEWNPVSAVVGALRELLSASAPVPADAAWPLHHPVWSAFGWCVVLLAVTVPLAVRRYTADHRIR</sequence>
<gene>
    <name evidence="8" type="ORF">L618_000700000650</name>
</gene>
<evidence type="ECO:0000313" key="8">
    <source>
        <dbReference type="EMBL" id="TWH06166.1"/>
    </source>
</evidence>
<evidence type="ECO:0000256" key="1">
    <source>
        <dbReference type="ARBA" id="ARBA00004141"/>
    </source>
</evidence>
<comment type="caution">
    <text evidence="8">The sequence shown here is derived from an EMBL/GenBank/DDBJ whole genome shotgun (WGS) entry which is preliminary data.</text>
</comment>
<accession>A0A562D972</accession>
<dbReference type="PROSITE" id="PS51012">
    <property type="entry name" value="ABC_TM2"/>
    <property type="match status" value="1"/>
</dbReference>
<keyword evidence="4 6" id="KW-0472">Membrane</keyword>
<dbReference type="RefSeq" id="WP_016693060.1">
    <property type="nucleotide sequence ID" value="NZ_VLJT01000072.1"/>
</dbReference>
<protein>
    <recommendedName>
        <fullName evidence="6">Transport permease protein</fullName>
    </recommendedName>
</protein>
<dbReference type="EMBL" id="VLJT01000072">
    <property type="protein sequence ID" value="TWH06166.1"/>
    <property type="molecule type" value="Genomic_DNA"/>
</dbReference>
<feature type="transmembrane region" description="Helical" evidence="6">
    <location>
        <begin position="33"/>
        <end position="56"/>
    </location>
</feature>
<evidence type="ECO:0000256" key="6">
    <source>
        <dbReference type="RuleBase" id="RU361157"/>
    </source>
</evidence>
<keyword evidence="6" id="KW-0813">Transport</keyword>
<feature type="transmembrane region" description="Helical" evidence="6">
    <location>
        <begin position="148"/>
        <end position="171"/>
    </location>
</feature>
<dbReference type="AlphaFoldDB" id="A0A562D972"/>
<feature type="transmembrane region" description="Helical" evidence="6">
    <location>
        <begin position="109"/>
        <end position="136"/>
    </location>
</feature>
<dbReference type="Proteomes" id="UP000317573">
    <property type="component" value="Unassembled WGS sequence"/>
</dbReference>
<proteinExistence type="inferred from homology"/>
<dbReference type="GO" id="GO:0140359">
    <property type="term" value="F:ABC-type transporter activity"/>
    <property type="evidence" value="ECO:0007669"/>
    <property type="project" value="InterPro"/>
</dbReference>
<dbReference type="PANTHER" id="PTHR43229:SF2">
    <property type="entry name" value="NODULATION PROTEIN J"/>
    <property type="match status" value="1"/>
</dbReference>
<dbReference type="GO" id="GO:0046677">
    <property type="term" value="P:response to antibiotic"/>
    <property type="evidence" value="ECO:0007669"/>
    <property type="project" value="UniProtKB-KW"/>
</dbReference>
<dbReference type="Pfam" id="PF01061">
    <property type="entry name" value="ABC2_membrane"/>
    <property type="match status" value="1"/>
</dbReference>
<reference evidence="8 9" key="1">
    <citation type="submission" date="2019-07" db="EMBL/GenBank/DDBJ databases">
        <title>Genome sequencing of lignin-degrading bacterial isolates.</title>
        <authorList>
            <person name="Gladden J."/>
        </authorList>
    </citation>
    <scope>NUCLEOTIDE SEQUENCE [LARGE SCALE GENOMIC DNA]</scope>
    <source>
        <strain evidence="8 9">J45</strain>
    </source>
</reference>
<keyword evidence="2 6" id="KW-0812">Transmembrane</keyword>
<feature type="transmembrane region" description="Helical" evidence="6">
    <location>
        <begin position="244"/>
        <end position="263"/>
    </location>
</feature>
<evidence type="ECO:0000313" key="9">
    <source>
        <dbReference type="Proteomes" id="UP000317573"/>
    </source>
</evidence>
<dbReference type="InterPro" id="IPR000412">
    <property type="entry name" value="ABC_2_transport"/>
</dbReference>